<dbReference type="SUPFAM" id="SSF51556">
    <property type="entry name" value="Metallo-dependent hydrolases"/>
    <property type="match status" value="1"/>
</dbReference>
<feature type="binding site" evidence="4 5">
    <location>
        <position position="184"/>
    </location>
    <ligand>
        <name>Zn(2+)</name>
        <dbReference type="ChEBI" id="CHEBI:29105"/>
        <label>2</label>
    </ligand>
</feature>
<dbReference type="PANTHER" id="PTHR11647">
    <property type="entry name" value="HYDRANTOINASE/DIHYDROPYRIMIDINASE FAMILY MEMBER"/>
    <property type="match status" value="1"/>
</dbReference>
<dbReference type="EnsemblBacteria" id="ABD41699">
    <property type="protein sequence ID" value="ABD41699"/>
    <property type="gene ID" value="Mhun_1989"/>
</dbReference>
<feature type="binding site" evidence="4 5">
    <location>
        <position position="184"/>
    </location>
    <ligand>
        <name>Zn(2+)</name>
        <dbReference type="ChEBI" id="CHEBI:29105"/>
        <label>1</label>
    </ligand>
</feature>
<dbReference type="HOGENOM" id="CLU_035587_0_0_2"/>
<dbReference type="InterPro" id="IPR012027">
    <property type="entry name" value="Formylmethanofuran_DH_asu"/>
</dbReference>
<dbReference type="InterPro" id="IPR032466">
    <property type="entry name" value="Metal_Hydrolase"/>
</dbReference>
<keyword evidence="4 5" id="KW-0002">3D-structure</keyword>
<dbReference type="Pfam" id="PF07969">
    <property type="entry name" value="Amidohydro_3"/>
    <property type="match status" value="1"/>
</dbReference>
<dbReference type="KEGG" id="mhu:Mhun_1989"/>
<gene>
    <name evidence="2" type="ordered locus">Mhun_1989</name>
</gene>
<dbReference type="PDB" id="7BKB">
    <property type="method" value="EM"/>
    <property type="resolution" value="3.50 A"/>
    <property type="chains" value="G/g=1-571"/>
</dbReference>
<proteinExistence type="evidence at protein level"/>
<feature type="binding site" evidence="4 5">
    <location>
        <position position="276"/>
    </location>
    <ligand>
        <name>Zn(2+)</name>
        <dbReference type="ChEBI" id="CHEBI:29105"/>
        <label>2</label>
    </ligand>
</feature>
<feature type="binding site" evidence="4 5">
    <location>
        <position position="60"/>
    </location>
    <ligand>
        <name>Zn(2+)</name>
        <dbReference type="ChEBI" id="CHEBI:29105"/>
        <label>1</label>
    </ligand>
</feature>
<keyword evidence="3" id="KW-1185">Reference proteome</keyword>
<protein>
    <submittedName>
        <fullName evidence="2">Formylmethanofuran dehydrogenase, subunit A</fullName>
        <ecNumber evidence="2">1.2.99.5</ecNumber>
    </submittedName>
</protein>
<dbReference type="RefSeq" id="WP_011448961.1">
    <property type="nucleotide sequence ID" value="NC_007796.1"/>
</dbReference>
<dbReference type="GeneID" id="3924303"/>
<keyword evidence="4 5" id="KW-0862">Zinc</keyword>
<dbReference type="AlphaFoldDB" id="Q2FRL9"/>
<feature type="binding site" evidence="4 5">
    <location>
        <position position="390"/>
    </location>
    <ligand>
        <name>Zn(2+)</name>
        <dbReference type="ChEBI" id="CHEBI:29105"/>
        <label>1</label>
    </ligand>
</feature>
<dbReference type="GO" id="GO:0016491">
    <property type="term" value="F:oxidoreductase activity"/>
    <property type="evidence" value="ECO:0007669"/>
    <property type="project" value="UniProtKB-KW"/>
</dbReference>
<feature type="binding site" evidence="4 5">
    <location>
        <position position="58"/>
    </location>
    <ligand>
        <name>Zn(2+)</name>
        <dbReference type="ChEBI" id="CHEBI:29105"/>
        <label>1</label>
    </ligand>
</feature>
<dbReference type="FunCoup" id="Q2FRL9">
    <property type="interactions" value="65"/>
</dbReference>
<keyword evidence="2" id="KW-0560">Oxidoreductase</keyword>
<reference evidence="3" key="1">
    <citation type="journal article" date="2016" name="Stand. Genomic Sci.">
        <title>Complete genome sequence of Methanospirillum hungatei type strain JF1.</title>
        <authorList>
            <person name="Gunsalus R.P."/>
            <person name="Cook L.E."/>
            <person name="Crable B."/>
            <person name="Rohlin L."/>
            <person name="McDonald E."/>
            <person name="Mouttaki H."/>
            <person name="Sieber J.R."/>
            <person name="Poweleit N."/>
            <person name="Zhou H."/>
            <person name="Lapidus A.L."/>
            <person name="Daligault H.E."/>
            <person name="Land M."/>
            <person name="Gilna P."/>
            <person name="Ivanova N."/>
            <person name="Kyrpides N."/>
            <person name="Culley D.E."/>
            <person name="McInerney M.J."/>
        </authorList>
    </citation>
    <scope>NUCLEOTIDE SEQUENCE [LARGE SCALE GENOMIC DNA]</scope>
    <source>
        <strain evidence="3">ATCC 27890 / DSM 864 / NBRC 100397 / JF-1</strain>
    </source>
</reference>
<dbReference type="EC" id="1.2.99.5" evidence="2"/>
<dbReference type="PDB" id="7BKC">
    <property type="method" value="EM"/>
    <property type="resolution" value="3.00 A"/>
    <property type="chains" value="G/g=1-571"/>
</dbReference>
<dbReference type="InParanoid" id="Q2FRL9"/>
<dbReference type="OrthoDB" id="8791at2157"/>
<dbReference type="PIRSF" id="PIRSF006453">
    <property type="entry name" value="FwdA"/>
    <property type="match status" value="1"/>
</dbReference>
<dbReference type="eggNOG" id="arCOG04461">
    <property type="taxonomic scope" value="Archaea"/>
</dbReference>
<keyword evidence="4 5" id="KW-0479">Metal-binding</keyword>
<name>Q2FRL9_METHJ</name>
<feature type="binding site" evidence="4 5">
    <location>
        <position position="390"/>
    </location>
    <ligand>
        <name>Zn(2+)</name>
        <dbReference type="ChEBI" id="CHEBI:29105"/>
        <label>2</label>
    </ligand>
</feature>
<evidence type="ECO:0000259" key="1">
    <source>
        <dbReference type="Pfam" id="PF07969"/>
    </source>
</evidence>
<dbReference type="EMDB" id="EMD-12209"/>
<organism evidence="2 3">
    <name type="scientific">Methanospirillum hungatei JF-1 (strain ATCC 27890 / DSM 864 / NBRC 100397 / JF-1)</name>
    <dbReference type="NCBI Taxonomy" id="323259"/>
    <lineage>
        <taxon>Archaea</taxon>
        <taxon>Methanobacteriati</taxon>
        <taxon>Methanobacteriota</taxon>
        <taxon>Stenosarchaea group</taxon>
        <taxon>Methanomicrobia</taxon>
        <taxon>Methanomicrobiales</taxon>
        <taxon>Methanospirillaceae</taxon>
        <taxon>Methanospirillum</taxon>
    </lineage>
</organism>
<feature type="binding site" evidence="4 5">
    <location>
        <position position="237"/>
    </location>
    <ligand>
        <name>Zn(2+)</name>
        <dbReference type="ChEBI" id="CHEBI:29105"/>
        <label>2</label>
    </ligand>
</feature>
<evidence type="ECO:0000313" key="3">
    <source>
        <dbReference type="Proteomes" id="UP000001941"/>
    </source>
</evidence>
<evidence type="ECO:0007829" key="4">
    <source>
        <dbReference type="PDB" id="7BKB"/>
    </source>
</evidence>
<dbReference type="Proteomes" id="UP000001941">
    <property type="component" value="Chromosome"/>
</dbReference>
<accession>Q2FRL9</accession>
<dbReference type="Gene3D" id="2.30.40.10">
    <property type="entry name" value="Urease, subunit C, domain 1"/>
    <property type="match status" value="1"/>
</dbReference>
<dbReference type="SUPFAM" id="SSF51338">
    <property type="entry name" value="Composite domain of metallo-dependent hydrolases"/>
    <property type="match status" value="2"/>
</dbReference>
<dbReference type="InterPro" id="IPR011059">
    <property type="entry name" value="Metal-dep_hydrolase_composite"/>
</dbReference>
<evidence type="ECO:0007829" key="5">
    <source>
        <dbReference type="PDB" id="7BKC"/>
    </source>
</evidence>
<dbReference type="InterPro" id="IPR050378">
    <property type="entry name" value="Metallo-dep_Hydrolases_sf"/>
</dbReference>
<dbReference type="EMBL" id="CP000254">
    <property type="protein sequence ID" value="ABD41699.1"/>
    <property type="molecule type" value="Genomic_DNA"/>
</dbReference>
<dbReference type="InterPro" id="IPR013108">
    <property type="entry name" value="Amidohydro_3"/>
</dbReference>
<evidence type="ECO:0000313" key="2">
    <source>
        <dbReference type="EMBL" id="ABD41699.1"/>
    </source>
</evidence>
<dbReference type="EMDB" id="EMD-12206"/>
<dbReference type="NCBIfam" id="TIGR03121">
    <property type="entry name" value="one_C_dehyd_A"/>
    <property type="match status" value="1"/>
</dbReference>
<feature type="modified residue" description="N6-carboxylysine" evidence="4 5">
    <location>
        <position position="184"/>
    </location>
</feature>
<sequence length="571" mass="63516">MSELLIKNGYIFDPISGIKGDKADIAIKDGKIVDKVSSKAQVIDASGKTVMSGGVDIHTHVSGPKVNTGRMMRPEDKFFRGSYRGGIIKQGKRMEMGFSIPSTYKTGYAYARMGYTFTNEAAMPPLLAPHVHEEFRDTPILDQAAMPVFGNNWFCFEYIKNKELENNAAYVAWLLNATKGIGIKVVNPGGTEAWAWGENCTTINDPVPYFDITPAEIVKGLIETNEYLGLPHSVHIHGNNLGNPGNYKDTLDTLRLAESYKAKNKFGREQVLHNTHIQFHSYKGTSWADFESGAKEIMDYVNANKNITCDIGQVTLDETTTMTADGPFEYHLNQLNHIKWANVDVELETGSGVVPYIYDKNIKVCGIQWAIGLELALYAKDLMRVHITTDHPNAGPFTRYPCVIKWLMSEKARKATLDTMKWKDKVIAASNIASMDRELGLYEIAMMTRAGPAKALGLAAIYGSLVKGADGNVAIYNLDANDLPSDPELIEAAFQNTAYTIKEGVVVVKDGEIIAEPHKYTLWTKVNMPENAQVMHDIKEKFTKNYTVNLENYAVFDEHVHNPRAIELDVA</sequence>
<dbReference type="GO" id="GO:0016810">
    <property type="term" value="F:hydrolase activity, acting on carbon-nitrogen (but not peptide) bonds"/>
    <property type="evidence" value="ECO:0007669"/>
    <property type="project" value="InterPro"/>
</dbReference>
<dbReference type="PANTHER" id="PTHR11647:SF1">
    <property type="entry name" value="COLLAPSIN RESPONSE MEDIATOR PROTEIN"/>
    <property type="match status" value="1"/>
</dbReference>
<feature type="domain" description="Amidohydrolase 3" evidence="1">
    <location>
        <begin position="41"/>
        <end position="508"/>
    </location>
</feature>
<dbReference type="STRING" id="323259.Mhun_1989"/>
<reference evidence="4 5" key="2">
    <citation type="journal article" date="2021" name="Science">
        <title>Three-megadalton complex of methanogenic electron-bifurcating and CO&lt;sub&gt;2&lt;/sub&gt;-fixing enzymes.</title>
        <authorList>
            <person name="Watanabe T."/>
            <person name="Pfeil-Gardiner O."/>
            <person name="Kahnt J."/>
            <person name="Koch J."/>
            <person name="Shima S."/>
            <person name="Murphy B.J."/>
        </authorList>
    </citation>
    <scope>STRUCTURE BY ELECTRON MICROSCOPY (3.00 ANGSTROMS)</scope>
    <scope>CARBOXYLATION AT LYS-184</scope>
</reference>
<dbReference type="SMR" id="Q2FRL9"/>